<gene>
    <name evidence="16" type="ORF">EV213_12139</name>
</gene>
<dbReference type="InterPro" id="IPR036900">
    <property type="entry name" value="A-D-PHexomutase_C_sf"/>
</dbReference>
<sequence length="575" mass="64081">MESWQQNLSRWTSHPRLDDQIKAELQEKADDEQWLIDGFYTNLAFGTGGMRGEIGPGTNRMNVYTVRKASYGLAQFVKKNATEPKVVIAYDSRHFSPEFSLEAAKVLGTEGVQVFLFEALRPTPMLSFAVRHLNADAGIVMTASHNPPEYNGFKVYGNDGGQLPPHPAEALVKEVNSVEDELQIEVKSEDYLRQQGLLNFIGTDIDEAYTKALSQIALQPSLYTAGIPLSVVYTPLHGTGLLPFTQSMKTLGFEALHIVEEQAIADGDFPTVSSPNPEEHAAFEMAISVGDRVDADLLIATDPDADRVGLAVKNDTGEFQVLTGNQTGALLLEYVLQQRKTQGVLPANGIVMKTIVTSELGRAIADSYGLTTEDTLTGFKFIGEKINQYNASKEFQFQFGYEESYGYLIDDLARDKDAIQASVMAVEMALHYKQQGKTLYDALQELFQRYGWYKEGLTSVTRKGKRGAEDIEQLMHLFREQPPETIAGMRVEAIEDYAQKEVRNLMTDTTEPIQLPASNVLKYRLADEAWFCLRPSGTEPKVKFYFGVKEISEDKAVSKLQAIEEDVMALVKTRM</sequence>
<dbReference type="AlphaFoldDB" id="A0A4R6TRU3"/>
<dbReference type="InterPro" id="IPR005841">
    <property type="entry name" value="Alpha-D-phosphohexomutase_SF"/>
</dbReference>
<evidence type="ECO:0000259" key="14">
    <source>
        <dbReference type="Pfam" id="PF02879"/>
    </source>
</evidence>
<evidence type="ECO:0000313" key="17">
    <source>
        <dbReference type="Proteomes" id="UP000295632"/>
    </source>
</evidence>
<comment type="pathway">
    <text evidence="2">Glycolipid metabolism; diglucosyl-diacylglycerol biosynthesis.</text>
</comment>
<evidence type="ECO:0000256" key="5">
    <source>
        <dbReference type="ARBA" id="ARBA00022553"/>
    </source>
</evidence>
<evidence type="ECO:0000256" key="7">
    <source>
        <dbReference type="ARBA" id="ARBA00022842"/>
    </source>
</evidence>
<evidence type="ECO:0000256" key="11">
    <source>
        <dbReference type="ARBA" id="ARBA00041467"/>
    </source>
</evidence>
<comment type="caution">
    <text evidence="16">The sequence shown here is derived from an EMBL/GenBank/DDBJ whole genome shotgun (WGS) entry which is preliminary data.</text>
</comment>
<dbReference type="InterPro" id="IPR005845">
    <property type="entry name" value="A-D-PHexomutase_a/b/a-II"/>
</dbReference>
<dbReference type="PANTHER" id="PTHR45745:SF1">
    <property type="entry name" value="PHOSPHOGLUCOMUTASE 2B-RELATED"/>
    <property type="match status" value="1"/>
</dbReference>
<feature type="domain" description="Alpha-D-phosphohexomutase alpha/beta/alpha" evidence="13">
    <location>
        <begin position="44"/>
        <end position="179"/>
    </location>
</feature>
<evidence type="ECO:0000256" key="2">
    <source>
        <dbReference type="ARBA" id="ARBA00005164"/>
    </source>
</evidence>
<comment type="similarity">
    <text evidence="4 12">Belongs to the phosphohexose mutase family.</text>
</comment>
<keyword evidence="6 12" id="KW-0479">Metal-binding</keyword>
<comment type="pathway">
    <text evidence="3">Lipid metabolism.</text>
</comment>
<dbReference type="Pfam" id="PF02880">
    <property type="entry name" value="PGM_PMM_III"/>
    <property type="match status" value="1"/>
</dbReference>
<dbReference type="SUPFAM" id="SSF55957">
    <property type="entry name" value="Phosphoglucomutase, C-terminal domain"/>
    <property type="match status" value="1"/>
</dbReference>
<dbReference type="InterPro" id="IPR016066">
    <property type="entry name" value="A-D-PHexomutase_CS"/>
</dbReference>
<dbReference type="OrthoDB" id="9806956at2"/>
<dbReference type="PRINTS" id="PR00509">
    <property type="entry name" value="PGMPMM"/>
</dbReference>
<evidence type="ECO:0000313" key="16">
    <source>
        <dbReference type="EMBL" id="TDQ35422.1"/>
    </source>
</evidence>
<proteinExistence type="inferred from homology"/>
<protein>
    <recommendedName>
        <fullName evidence="9">Phosphoglucomutase</fullName>
    </recommendedName>
    <alternativeName>
        <fullName evidence="11">Alpha-phosphoglucomutase</fullName>
    </alternativeName>
    <alternativeName>
        <fullName evidence="10">Glucose phosphomutase</fullName>
    </alternativeName>
</protein>
<dbReference type="CDD" id="cd05799">
    <property type="entry name" value="PGM2"/>
    <property type="match status" value="1"/>
</dbReference>
<dbReference type="RefSeq" id="WP_133581899.1">
    <property type="nucleotide sequence ID" value="NZ_SNYJ01000021.1"/>
</dbReference>
<dbReference type="InterPro" id="IPR005846">
    <property type="entry name" value="A-D-PHexomutase_a/b/a-III"/>
</dbReference>
<dbReference type="InterPro" id="IPR005844">
    <property type="entry name" value="A-D-PHexomutase_a/b/a-I"/>
</dbReference>
<dbReference type="PROSITE" id="PS00710">
    <property type="entry name" value="PGM_PMM"/>
    <property type="match status" value="1"/>
</dbReference>
<keyword evidence="17" id="KW-1185">Reference proteome</keyword>
<dbReference type="GO" id="GO:0000287">
    <property type="term" value="F:magnesium ion binding"/>
    <property type="evidence" value="ECO:0007669"/>
    <property type="project" value="InterPro"/>
</dbReference>
<dbReference type="PANTHER" id="PTHR45745">
    <property type="entry name" value="PHOSPHOMANNOMUTASE 45A"/>
    <property type="match status" value="1"/>
</dbReference>
<evidence type="ECO:0000256" key="10">
    <source>
        <dbReference type="ARBA" id="ARBA00041398"/>
    </source>
</evidence>
<evidence type="ECO:0000256" key="6">
    <source>
        <dbReference type="ARBA" id="ARBA00022723"/>
    </source>
</evidence>
<keyword evidence="7 12" id="KW-0460">Magnesium</keyword>
<evidence type="ECO:0000256" key="4">
    <source>
        <dbReference type="ARBA" id="ARBA00010231"/>
    </source>
</evidence>
<comment type="cofactor">
    <cofactor evidence="1">
        <name>Mg(2+)</name>
        <dbReference type="ChEBI" id="CHEBI:18420"/>
    </cofactor>
</comment>
<feature type="domain" description="Alpha-D-phosphohexomutase alpha/beta/alpha" evidence="14">
    <location>
        <begin position="208"/>
        <end position="313"/>
    </location>
</feature>
<dbReference type="Pfam" id="PF02879">
    <property type="entry name" value="PGM_PMM_II"/>
    <property type="match status" value="1"/>
</dbReference>
<evidence type="ECO:0000259" key="13">
    <source>
        <dbReference type="Pfam" id="PF02878"/>
    </source>
</evidence>
<dbReference type="GO" id="GO:0005975">
    <property type="term" value="P:carbohydrate metabolic process"/>
    <property type="evidence" value="ECO:0007669"/>
    <property type="project" value="InterPro"/>
</dbReference>
<evidence type="ECO:0000256" key="12">
    <source>
        <dbReference type="RuleBase" id="RU004326"/>
    </source>
</evidence>
<dbReference type="GO" id="GO:0006166">
    <property type="term" value="P:purine ribonucleoside salvage"/>
    <property type="evidence" value="ECO:0007669"/>
    <property type="project" value="TreeGrafter"/>
</dbReference>
<dbReference type="SUPFAM" id="SSF53738">
    <property type="entry name" value="Phosphoglucomutase, first 3 domains"/>
    <property type="match status" value="3"/>
</dbReference>
<evidence type="ECO:0000256" key="8">
    <source>
        <dbReference type="ARBA" id="ARBA00023235"/>
    </source>
</evidence>
<dbReference type="Pfam" id="PF02878">
    <property type="entry name" value="PGM_PMM_I"/>
    <property type="match status" value="1"/>
</dbReference>
<feature type="domain" description="Alpha-D-phosphohexomutase alpha/beta/alpha" evidence="15">
    <location>
        <begin position="324"/>
        <end position="450"/>
    </location>
</feature>
<dbReference type="Proteomes" id="UP000295632">
    <property type="component" value="Unassembled WGS sequence"/>
</dbReference>
<name>A0A4R6TRU3_9BACI</name>
<evidence type="ECO:0000256" key="1">
    <source>
        <dbReference type="ARBA" id="ARBA00001946"/>
    </source>
</evidence>
<dbReference type="Gene3D" id="3.30.310.50">
    <property type="entry name" value="Alpha-D-phosphohexomutase, C-terminal domain"/>
    <property type="match status" value="1"/>
</dbReference>
<accession>A0A4R6TRU3</accession>
<dbReference type="InterPro" id="IPR016055">
    <property type="entry name" value="A-D-PHexomutase_a/b/a-I/II/III"/>
</dbReference>
<evidence type="ECO:0000256" key="3">
    <source>
        <dbReference type="ARBA" id="ARBA00005189"/>
    </source>
</evidence>
<evidence type="ECO:0000256" key="9">
    <source>
        <dbReference type="ARBA" id="ARBA00039995"/>
    </source>
</evidence>
<organism evidence="16 17">
    <name type="scientific">Aureibacillus halotolerans</name>
    <dbReference type="NCBI Taxonomy" id="1508390"/>
    <lineage>
        <taxon>Bacteria</taxon>
        <taxon>Bacillati</taxon>
        <taxon>Bacillota</taxon>
        <taxon>Bacilli</taxon>
        <taxon>Bacillales</taxon>
        <taxon>Bacillaceae</taxon>
        <taxon>Aureibacillus</taxon>
    </lineage>
</organism>
<keyword evidence="8" id="KW-0413">Isomerase</keyword>
<evidence type="ECO:0000259" key="15">
    <source>
        <dbReference type="Pfam" id="PF02880"/>
    </source>
</evidence>
<reference evidence="16 17" key="1">
    <citation type="submission" date="2019-03" db="EMBL/GenBank/DDBJ databases">
        <title>Genomic Encyclopedia of Type Strains, Phase IV (KMG-IV): sequencing the most valuable type-strain genomes for metagenomic binning, comparative biology and taxonomic classification.</title>
        <authorList>
            <person name="Goeker M."/>
        </authorList>
    </citation>
    <scope>NUCLEOTIDE SEQUENCE [LARGE SCALE GENOMIC DNA]</scope>
    <source>
        <strain evidence="16 17">DSM 28697</strain>
    </source>
</reference>
<dbReference type="GO" id="GO:0008973">
    <property type="term" value="F:phosphopentomutase activity"/>
    <property type="evidence" value="ECO:0007669"/>
    <property type="project" value="TreeGrafter"/>
</dbReference>
<dbReference type="Gene3D" id="3.40.120.10">
    <property type="entry name" value="Alpha-D-Glucose-1,6-Bisphosphate, subunit A, domain 3"/>
    <property type="match status" value="3"/>
</dbReference>
<dbReference type="EMBL" id="SNYJ01000021">
    <property type="protein sequence ID" value="TDQ35422.1"/>
    <property type="molecule type" value="Genomic_DNA"/>
</dbReference>
<keyword evidence="5" id="KW-0597">Phosphoprotein</keyword>